<reference evidence="13" key="1">
    <citation type="submission" date="2020-05" db="EMBL/GenBank/DDBJ databases">
        <authorList>
            <person name="Chiriac C."/>
            <person name="Salcher M."/>
            <person name="Ghai R."/>
            <person name="Kavagutti S V."/>
        </authorList>
    </citation>
    <scope>NUCLEOTIDE SEQUENCE</scope>
</reference>
<evidence type="ECO:0000256" key="9">
    <source>
        <dbReference type="ARBA" id="ARBA00034808"/>
    </source>
</evidence>
<evidence type="ECO:0000256" key="2">
    <source>
        <dbReference type="ARBA" id="ARBA00022741"/>
    </source>
</evidence>
<name>A0A6J7DRS8_9ZZZZ</name>
<dbReference type="PROSITE" id="PS50967">
    <property type="entry name" value="HRDC"/>
    <property type="match status" value="1"/>
</dbReference>
<dbReference type="PROSITE" id="PS51198">
    <property type="entry name" value="UVRD_HELICASE_ATP_BIND"/>
    <property type="match status" value="1"/>
</dbReference>
<dbReference type="Pfam" id="PF00570">
    <property type="entry name" value="HRDC"/>
    <property type="match status" value="1"/>
</dbReference>
<evidence type="ECO:0000256" key="7">
    <source>
        <dbReference type="ARBA" id="ARBA00023235"/>
    </source>
</evidence>
<comment type="similarity">
    <text evidence="1">Belongs to the helicase family. UvrD subfamily.</text>
</comment>
<dbReference type="InterPro" id="IPR013986">
    <property type="entry name" value="DExx_box_DNA_helicase_dom_sf"/>
</dbReference>
<evidence type="ECO:0000256" key="6">
    <source>
        <dbReference type="ARBA" id="ARBA00023125"/>
    </source>
</evidence>
<evidence type="ECO:0000259" key="12">
    <source>
        <dbReference type="PROSITE" id="PS51198"/>
    </source>
</evidence>
<evidence type="ECO:0000313" key="13">
    <source>
        <dbReference type="EMBL" id="CAB4873381.1"/>
    </source>
</evidence>
<dbReference type="EC" id="5.6.2.4" evidence="9"/>
<dbReference type="Pfam" id="PF13361">
    <property type="entry name" value="UvrD_C"/>
    <property type="match status" value="2"/>
</dbReference>
<proteinExistence type="inferred from homology"/>
<sequence>MDVDELLAGLDADQRAAVTVAAAPLAIVAAAGSGKTTVLTRRIAYRIATDPDVQPQHVLALTFTNQAAGELHKRLRRAGLRERIEAGTFHAVAMRLLRQRSIDLGQRPPSIASDRFRLMNEAIRLAGVNAEPSVALADLDWARARRVPFAEAAAAAKRVGRRINLGPTEFVAVAQAYATIKNRRGVVDFDDLLEQSLQALGTDKAWAAGVRWRFRHLFVDECQDLNPLQFAFLEALRDGRSDLCLVGDPRQAIFSFNGADPTIMDNVEQVYPGITITRLTRNYRCTPQIITAARGVLTQAAQSDDSVAVPGDGMGVRVVGLPDDAAENIAVGRLLREIIGAQRPWRSCAVLARTVAQLTAVSHALARAGVPANVQGRTGARRAFGAAMAEAYACRTPTDLGAWVEAVTADANTDPVRARVAEAADRFLAQRTGLSLRAWVELHSPFDNLEDAQPEDAVDLLTFHGAKGREWQTVIIIGAEQGLIPHSTATTVPQRAEEARLLYVACTRAREQLVITWAAQRNGRSAQASPLIADLATTVDEPAAAPTVRRLPRAEPDPVYAALLAWRSNAAKAAQVAPAAICSDESLRKVAAARPNTVDEVIALTDLGPISAARIAPRMLSALSRAL</sequence>
<dbReference type="GO" id="GO:0016787">
    <property type="term" value="F:hydrolase activity"/>
    <property type="evidence" value="ECO:0007669"/>
    <property type="project" value="UniProtKB-KW"/>
</dbReference>
<comment type="catalytic activity">
    <reaction evidence="8">
        <text>Couples ATP hydrolysis with the unwinding of duplex DNA by translocating in the 3'-5' direction.</text>
        <dbReference type="EC" id="5.6.2.4"/>
    </reaction>
</comment>
<dbReference type="InterPro" id="IPR002121">
    <property type="entry name" value="HRDC_dom"/>
</dbReference>
<comment type="catalytic activity">
    <reaction evidence="10">
        <text>ATP + H2O = ADP + phosphate + H(+)</text>
        <dbReference type="Rhea" id="RHEA:13065"/>
        <dbReference type="ChEBI" id="CHEBI:15377"/>
        <dbReference type="ChEBI" id="CHEBI:15378"/>
        <dbReference type="ChEBI" id="CHEBI:30616"/>
        <dbReference type="ChEBI" id="CHEBI:43474"/>
        <dbReference type="ChEBI" id="CHEBI:456216"/>
        <dbReference type="EC" id="5.6.2.4"/>
    </reaction>
</comment>
<keyword evidence="2" id="KW-0547">Nucleotide-binding</keyword>
<dbReference type="InterPro" id="IPR000212">
    <property type="entry name" value="DNA_helicase_UvrD/REP"/>
</dbReference>
<dbReference type="InterPro" id="IPR044876">
    <property type="entry name" value="HRDC_dom_sf"/>
</dbReference>
<dbReference type="Gene3D" id="1.10.486.10">
    <property type="entry name" value="PCRA, domain 4"/>
    <property type="match status" value="1"/>
</dbReference>
<dbReference type="AlphaFoldDB" id="A0A6J7DRS8"/>
<keyword evidence="7" id="KW-0413">Isomerase</keyword>
<keyword evidence="6" id="KW-0238">DNA-binding</keyword>
<dbReference type="GO" id="GO:0043138">
    <property type="term" value="F:3'-5' DNA helicase activity"/>
    <property type="evidence" value="ECO:0007669"/>
    <property type="project" value="UniProtKB-EC"/>
</dbReference>
<dbReference type="Gene3D" id="1.10.10.160">
    <property type="match status" value="1"/>
</dbReference>
<dbReference type="GO" id="GO:0033202">
    <property type="term" value="C:DNA helicase complex"/>
    <property type="evidence" value="ECO:0007669"/>
    <property type="project" value="TreeGrafter"/>
</dbReference>
<organism evidence="13">
    <name type="scientific">freshwater metagenome</name>
    <dbReference type="NCBI Taxonomy" id="449393"/>
    <lineage>
        <taxon>unclassified sequences</taxon>
        <taxon>metagenomes</taxon>
        <taxon>ecological metagenomes</taxon>
    </lineage>
</organism>
<evidence type="ECO:0000256" key="4">
    <source>
        <dbReference type="ARBA" id="ARBA00022806"/>
    </source>
</evidence>
<protein>
    <recommendedName>
        <fullName evidence="9">DNA 3'-5' helicase</fullName>
        <ecNumber evidence="9">5.6.2.4</ecNumber>
    </recommendedName>
</protein>
<evidence type="ECO:0000256" key="1">
    <source>
        <dbReference type="ARBA" id="ARBA00009922"/>
    </source>
</evidence>
<dbReference type="Pfam" id="PF00580">
    <property type="entry name" value="UvrD-helicase"/>
    <property type="match status" value="1"/>
</dbReference>
<dbReference type="PANTHER" id="PTHR11070">
    <property type="entry name" value="UVRD / RECB / PCRA DNA HELICASE FAMILY MEMBER"/>
    <property type="match status" value="1"/>
</dbReference>
<evidence type="ECO:0000256" key="8">
    <source>
        <dbReference type="ARBA" id="ARBA00034617"/>
    </source>
</evidence>
<dbReference type="InterPro" id="IPR014017">
    <property type="entry name" value="DNA_helicase_UvrD-like_C"/>
</dbReference>
<dbReference type="GO" id="GO:0000725">
    <property type="term" value="P:recombinational repair"/>
    <property type="evidence" value="ECO:0007669"/>
    <property type="project" value="TreeGrafter"/>
</dbReference>
<dbReference type="GO" id="GO:0005524">
    <property type="term" value="F:ATP binding"/>
    <property type="evidence" value="ECO:0007669"/>
    <property type="project" value="UniProtKB-KW"/>
</dbReference>
<keyword evidence="4" id="KW-0347">Helicase</keyword>
<dbReference type="CDD" id="cd17932">
    <property type="entry name" value="DEXQc_UvrD"/>
    <property type="match status" value="1"/>
</dbReference>
<dbReference type="Gene3D" id="3.40.50.300">
    <property type="entry name" value="P-loop containing nucleotide triphosphate hydrolases"/>
    <property type="match status" value="3"/>
</dbReference>
<feature type="domain" description="HRDC" evidence="11">
    <location>
        <begin position="553"/>
        <end position="627"/>
    </location>
</feature>
<dbReference type="InterPro" id="IPR014016">
    <property type="entry name" value="UvrD-like_ATP-bd"/>
</dbReference>
<dbReference type="SUPFAM" id="SSF47819">
    <property type="entry name" value="HRDC-like"/>
    <property type="match status" value="1"/>
</dbReference>
<keyword evidence="3" id="KW-0378">Hydrolase</keyword>
<evidence type="ECO:0000256" key="3">
    <source>
        <dbReference type="ARBA" id="ARBA00022801"/>
    </source>
</evidence>
<feature type="domain" description="UvrD-like helicase ATP-binding" evidence="12">
    <location>
        <begin position="8"/>
        <end position="286"/>
    </location>
</feature>
<accession>A0A6J7DRS8</accession>
<evidence type="ECO:0000259" key="11">
    <source>
        <dbReference type="PROSITE" id="PS50967"/>
    </source>
</evidence>
<keyword evidence="5" id="KW-0067">ATP-binding</keyword>
<dbReference type="InterPro" id="IPR027417">
    <property type="entry name" value="P-loop_NTPase"/>
</dbReference>
<dbReference type="PANTHER" id="PTHR11070:SF2">
    <property type="entry name" value="ATP-DEPENDENT DNA HELICASE SRS2"/>
    <property type="match status" value="1"/>
</dbReference>
<evidence type="ECO:0000256" key="5">
    <source>
        <dbReference type="ARBA" id="ARBA00022840"/>
    </source>
</evidence>
<dbReference type="Gene3D" id="1.10.150.80">
    <property type="entry name" value="HRDC domain"/>
    <property type="match status" value="1"/>
</dbReference>
<dbReference type="GO" id="GO:0003677">
    <property type="term" value="F:DNA binding"/>
    <property type="evidence" value="ECO:0007669"/>
    <property type="project" value="UniProtKB-KW"/>
</dbReference>
<dbReference type="SUPFAM" id="SSF52540">
    <property type="entry name" value="P-loop containing nucleoside triphosphate hydrolases"/>
    <property type="match status" value="1"/>
</dbReference>
<dbReference type="GO" id="GO:0005829">
    <property type="term" value="C:cytosol"/>
    <property type="evidence" value="ECO:0007669"/>
    <property type="project" value="TreeGrafter"/>
</dbReference>
<evidence type="ECO:0000256" key="10">
    <source>
        <dbReference type="ARBA" id="ARBA00048988"/>
    </source>
</evidence>
<gene>
    <name evidence="13" type="ORF">UFOPK3376_00968</name>
</gene>
<dbReference type="InterPro" id="IPR010997">
    <property type="entry name" value="HRDC-like_sf"/>
</dbReference>
<dbReference type="EMBL" id="CAFBLP010000018">
    <property type="protein sequence ID" value="CAB4873381.1"/>
    <property type="molecule type" value="Genomic_DNA"/>
</dbReference>